<evidence type="ECO:0000313" key="1">
    <source>
        <dbReference type="EMBL" id="DAF44482.1"/>
    </source>
</evidence>
<accession>A0A8S5S1B9</accession>
<reference evidence="1" key="1">
    <citation type="journal article" date="2021" name="Proc. Natl. Acad. Sci. U.S.A.">
        <title>A Catalog of Tens of Thousands of Viruses from Human Metagenomes Reveals Hidden Associations with Chronic Diseases.</title>
        <authorList>
            <person name="Tisza M.J."/>
            <person name="Buck C.B."/>
        </authorList>
    </citation>
    <scope>NUCLEOTIDE SEQUENCE</scope>
    <source>
        <strain evidence="1">Ct8Lf7</strain>
    </source>
</reference>
<sequence>MNESDFLQMQFLPISIFLILPLLSQKKHLLRQELLPKALKSKYL</sequence>
<proteinExistence type="predicted"/>
<name>A0A8S5S1B9_9CAUD</name>
<organism evidence="1">
    <name type="scientific">Podoviridae sp. ct8Lf7</name>
    <dbReference type="NCBI Taxonomy" id="2827723"/>
    <lineage>
        <taxon>Viruses</taxon>
        <taxon>Duplodnaviria</taxon>
        <taxon>Heunggongvirae</taxon>
        <taxon>Uroviricota</taxon>
        <taxon>Caudoviricetes</taxon>
    </lineage>
</organism>
<dbReference type="EMBL" id="BK032511">
    <property type="protein sequence ID" value="DAF44482.1"/>
    <property type="molecule type" value="Genomic_DNA"/>
</dbReference>
<protein>
    <submittedName>
        <fullName evidence="1">Cellulose biosynthesis protein</fullName>
    </submittedName>
</protein>